<evidence type="ECO:0000313" key="5">
    <source>
        <dbReference type="Proteomes" id="UP001152797"/>
    </source>
</evidence>
<dbReference type="AlphaFoldDB" id="A0A9P1FQJ2"/>
<dbReference type="EMBL" id="CAMXCT010000891">
    <property type="protein sequence ID" value="CAI3984486.1"/>
    <property type="molecule type" value="Genomic_DNA"/>
</dbReference>
<comment type="caution">
    <text evidence="3">The sequence shown here is derived from an EMBL/GenBank/DDBJ whole genome shotgun (WGS) entry which is preliminary data.</text>
</comment>
<evidence type="ECO:0000313" key="3">
    <source>
        <dbReference type="EMBL" id="CAI3984486.1"/>
    </source>
</evidence>
<dbReference type="OrthoDB" id="445705at2759"/>
<organism evidence="3">
    <name type="scientific">Cladocopium goreaui</name>
    <dbReference type="NCBI Taxonomy" id="2562237"/>
    <lineage>
        <taxon>Eukaryota</taxon>
        <taxon>Sar</taxon>
        <taxon>Alveolata</taxon>
        <taxon>Dinophyceae</taxon>
        <taxon>Suessiales</taxon>
        <taxon>Symbiodiniaceae</taxon>
        <taxon>Cladocopium</taxon>
    </lineage>
</organism>
<gene>
    <name evidence="3" type="ORF">C1SCF055_LOCUS12015</name>
</gene>
<dbReference type="EMBL" id="CAMXCT030000891">
    <property type="protein sequence ID" value="CAL4771798.1"/>
    <property type="molecule type" value="Genomic_DNA"/>
</dbReference>
<dbReference type="Pfam" id="PF02698">
    <property type="entry name" value="DUF218"/>
    <property type="match status" value="1"/>
</dbReference>
<protein>
    <recommendedName>
        <fullName evidence="2">DUF218 domain-containing protein</fullName>
    </recommendedName>
</protein>
<dbReference type="EMBL" id="CAMXCT020000891">
    <property type="protein sequence ID" value="CAL1137861.1"/>
    <property type="molecule type" value="Genomic_DNA"/>
</dbReference>
<proteinExistence type="predicted"/>
<reference evidence="4 5" key="2">
    <citation type="submission" date="2024-05" db="EMBL/GenBank/DDBJ databases">
        <authorList>
            <person name="Chen Y."/>
            <person name="Shah S."/>
            <person name="Dougan E. K."/>
            <person name="Thang M."/>
            <person name="Chan C."/>
        </authorList>
    </citation>
    <scope>NUCLEOTIDE SEQUENCE [LARGE SCALE GENOMIC DNA]</scope>
</reference>
<accession>A0A9P1FQJ2</accession>
<keyword evidence="5" id="KW-1185">Reference proteome</keyword>
<evidence type="ECO:0000256" key="1">
    <source>
        <dbReference type="SAM" id="MobiDB-lite"/>
    </source>
</evidence>
<reference evidence="3" key="1">
    <citation type="submission" date="2022-10" db="EMBL/GenBank/DDBJ databases">
        <authorList>
            <person name="Chen Y."/>
            <person name="Dougan E. K."/>
            <person name="Chan C."/>
            <person name="Rhodes N."/>
            <person name="Thang M."/>
        </authorList>
    </citation>
    <scope>NUCLEOTIDE SEQUENCE</scope>
</reference>
<dbReference type="InterPro" id="IPR003848">
    <property type="entry name" value="DUF218"/>
</dbReference>
<name>A0A9P1FQJ2_9DINO</name>
<feature type="region of interest" description="Disordered" evidence="1">
    <location>
        <begin position="527"/>
        <end position="566"/>
    </location>
</feature>
<evidence type="ECO:0000313" key="4">
    <source>
        <dbReference type="EMBL" id="CAL4771798.1"/>
    </source>
</evidence>
<sequence length="566" mass="62743">MCVLRNGLQHLGLAESLPKALMQACQTHHDAIEAVLATESALGGDLDGDVFVWGDQPGEAGCRRREIKEGSLRQRLEEAKRGATEKSLMYMAELSRGSKTPHHLTGERSRTLTSRDVRDLDFAAFGCEDVELPMWDRGHAFVGANGAGSCLHVDQAWWSNISKNFAGYKLVALWGPGAAPEALKLSTQLFRRPLSKEQTDALRQASTIALLGPGDVASFTGGLPHVTVVVGDMLNLTAYESLINWHPCNADLLLRGALRKPGSEGVMKRKALHGLFDDIVQVVRRRVPEALDLHRKGVRRRVVLLPLGSTNDHQGLVDGEVWHRAKKTVSLWKSLKSAGSDVQILMSGGADTSRFFNPLETSHWRFVREVLLQLGVPSQELPDGLEALHTVDEALMSRAHCVAMKDVDTVDLLVITSEFHVARARHLFNVALRDVSNVEVLVLAVPNACAGEKLEAYLKKETETIKCLRQKPYGAWLDFLREHHAEAVNESHQQCEPFIMSSHKADLLRGAFRDTLRSNKSCRRRLASKEELWDSSSSRSGDEVPASKDPCGVDHVQKQKKPRYEK</sequence>
<dbReference type="Proteomes" id="UP001152797">
    <property type="component" value="Unassembled WGS sequence"/>
</dbReference>
<feature type="domain" description="DUF218" evidence="2">
    <location>
        <begin position="323"/>
        <end position="447"/>
    </location>
</feature>
<evidence type="ECO:0000259" key="2">
    <source>
        <dbReference type="Pfam" id="PF02698"/>
    </source>
</evidence>
<feature type="compositionally biased region" description="Basic and acidic residues" evidence="1">
    <location>
        <begin position="540"/>
        <end position="566"/>
    </location>
</feature>